<evidence type="ECO:0000256" key="1">
    <source>
        <dbReference type="SAM" id="MobiDB-lite"/>
    </source>
</evidence>
<evidence type="ECO:0000313" key="2">
    <source>
        <dbReference type="EMBL" id="OAA66777.1"/>
    </source>
</evidence>
<proteinExistence type="predicted"/>
<name>A0A167YWH4_9HYPO</name>
<feature type="compositionally biased region" description="Basic and acidic residues" evidence="1">
    <location>
        <begin position="85"/>
        <end position="108"/>
    </location>
</feature>
<dbReference type="STRING" id="1081102.A0A167YWH4"/>
<protein>
    <submittedName>
        <fullName evidence="2">Spindle pole body-associated protein sad1</fullName>
    </submittedName>
</protein>
<dbReference type="AlphaFoldDB" id="A0A167YWH4"/>
<feature type="compositionally biased region" description="Acidic residues" evidence="1">
    <location>
        <begin position="119"/>
        <end position="131"/>
    </location>
</feature>
<gene>
    <name evidence="2" type="ORF">SPI_01353</name>
</gene>
<evidence type="ECO:0000313" key="3">
    <source>
        <dbReference type="Proteomes" id="UP000076874"/>
    </source>
</evidence>
<feature type="compositionally biased region" description="Basic and acidic residues" evidence="1">
    <location>
        <begin position="156"/>
        <end position="173"/>
    </location>
</feature>
<organism evidence="2 3">
    <name type="scientific">Niveomyces insectorum RCEF 264</name>
    <dbReference type="NCBI Taxonomy" id="1081102"/>
    <lineage>
        <taxon>Eukaryota</taxon>
        <taxon>Fungi</taxon>
        <taxon>Dikarya</taxon>
        <taxon>Ascomycota</taxon>
        <taxon>Pezizomycotina</taxon>
        <taxon>Sordariomycetes</taxon>
        <taxon>Hypocreomycetidae</taxon>
        <taxon>Hypocreales</taxon>
        <taxon>Cordycipitaceae</taxon>
        <taxon>Niveomyces</taxon>
    </lineage>
</organism>
<feature type="region of interest" description="Disordered" evidence="1">
    <location>
        <begin position="1"/>
        <end position="61"/>
    </location>
</feature>
<feature type="compositionally biased region" description="Basic and acidic residues" evidence="1">
    <location>
        <begin position="133"/>
        <end position="142"/>
    </location>
</feature>
<accession>A0A167YWH4</accession>
<keyword evidence="3" id="KW-1185">Reference proteome</keyword>
<dbReference type="Proteomes" id="UP000076874">
    <property type="component" value="Unassembled WGS sequence"/>
</dbReference>
<sequence>MPPRRAGRVSSSSRLFDNSSEAGGPLGNVHTNVGRGMSPGPAKYSSTYGSPPTVVPARQNVARQRYNLTSALNHVVDAVEQDNVNDARERAEREAELQRRTADGENSRQGRVAVARGDEENDKEQEEEGEGEAGAHERRDETLESVELVTTPGANEEPRPEPPKQDSRPREFA</sequence>
<reference evidence="2 3" key="1">
    <citation type="journal article" date="2016" name="Genome Biol. Evol.">
        <title>Divergent and convergent evolution of fungal pathogenicity.</title>
        <authorList>
            <person name="Shang Y."/>
            <person name="Xiao G."/>
            <person name="Zheng P."/>
            <person name="Cen K."/>
            <person name="Zhan S."/>
            <person name="Wang C."/>
        </authorList>
    </citation>
    <scope>NUCLEOTIDE SEQUENCE [LARGE SCALE GENOMIC DNA]</scope>
    <source>
        <strain evidence="2 3">RCEF 264</strain>
    </source>
</reference>
<comment type="caution">
    <text evidence="2">The sequence shown here is derived from an EMBL/GenBank/DDBJ whole genome shotgun (WGS) entry which is preliminary data.</text>
</comment>
<dbReference type="EMBL" id="AZHD01000002">
    <property type="protein sequence ID" value="OAA66777.1"/>
    <property type="molecule type" value="Genomic_DNA"/>
</dbReference>
<feature type="region of interest" description="Disordered" evidence="1">
    <location>
        <begin position="78"/>
        <end position="173"/>
    </location>
</feature>
<feature type="compositionally biased region" description="Polar residues" evidence="1">
    <location>
        <begin position="9"/>
        <end position="21"/>
    </location>
</feature>